<dbReference type="EMBL" id="AP017378">
    <property type="protein sequence ID" value="BBD07060.1"/>
    <property type="molecule type" value="Genomic_DNA"/>
</dbReference>
<dbReference type="PANTHER" id="PTHR39962:SF1">
    <property type="entry name" value="LPXI FAMILY PROTEIN"/>
    <property type="match status" value="1"/>
</dbReference>
<evidence type="ECO:0008006" key="5">
    <source>
        <dbReference type="Google" id="ProtNLM"/>
    </source>
</evidence>
<dbReference type="Pfam" id="PF06230">
    <property type="entry name" value="LpxI_C"/>
    <property type="match status" value="1"/>
</dbReference>
<feature type="domain" description="LpxI C-terminal" evidence="1">
    <location>
        <begin position="119"/>
        <end position="248"/>
    </location>
</feature>
<name>A0A2Z6AV19_9BACT</name>
<proteinExistence type="predicted"/>
<dbReference type="Gene3D" id="3.40.50.20">
    <property type="match status" value="1"/>
</dbReference>
<sequence>MVAERAREAGIRVVAVGFTGNTDPTLADHVDVFEMVHLGQLSKCIKFMKANTADSVVFAGAINKPKAMDIRPDLLAAKLLFKLKGKGDDAILSTVLDVFESHGLNVGDPLEFVPGLATPEGALTSRQPTRDDLEDLRFAWPKAKAIGEMDIGQSLLVKAGIVLAVEGPEGTDAAILRAGELSSKGCVLCKVYKPGQDMRIDRPAAGLNTVRSMIEAGGTCIGIEAGRSIFFEQDEAVALAEKHGVSIIGLSSEILGLGS</sequence>
<dbReference type="Proteomes" id="UP000269883">
    <property type="component" value="Chromosome"/>
</dbReference>
<dbReference type="InterPro" id="IPR053174">
    <property type="entry name" value="LpxI"/>
</dbReference>
<evidence type="ECO:0000313" key="4">
    <source>
        <dbReference type="Proteomes" id="UP000269883"/>
    </source>
</evidence>
<dbReference type="Gene3D" id="3.40.140.80">
    <property type="match status" value="1"/>
</dbReference>
<evidence type="ECO:0000259" key="2">
    <source>
        <dbReference type="Pfam" id="PF17930"/>
    </source>
</evidence>
<feature type="domain" description="LpxI N-terminal" evidence="2">
    <location>
        <begin position="2"/>
        <end position="116"/>
    </location>
</feature>
<keyword evidence="4" id="KW-1185">Reference proteome</keyword>
<dbReference type="AlphaFoldDB" id="A0A2Z6AV19"/>
<dbReference type="PANTHER" id="PTHR39962">
    <property type="entry name" value="BLL4848 PROTEIN"/>
    <property type="match status" value="1"/>
</dbReference>
<dbReference type="InterPro" id="IPR043167">
    <property type="entry name" value="LpxI_C_sf"/>
</dbReference>
<protein>
    <recommendedName>
        <fullName evidence="5">LpxI C-terminal domain-containing protein</fullName>
    </recommendedName>
</protein>
<dbReference type="Pfam" id="PF17930">
    <property type="entry name" value="LpxI_N"/>
    <property type="match status" value="1"/>
</dbReference>
<dbReference type="KEGG" id="dfl:DFE_0334"/>
<gene>
    <name evidence="3" type="ORF">DFE_0334</name>
</gene>
<evidence type="ECO:0000259" key="1">
    <source>
        <dbReference type="Pfam" id="PF06230"/>
    </source>
</evidence>
<organism evidence="3 4">
    <name type="scientific">Desulfovibrio ferrophilus</name>
    <dbReference type="NCBI Taxonomy" id="241368"/>
    <lineage>
        <taxon>Bacteria</taxon>
        <taxon>Pseudomonadati</taxon>
        <taxon>Thermodesulfobacteriota</taxon>
        <taxon>Desulfovibrionia</taxon>
        <taxon>Desulfovibrionales</taxon>
        <taxon>Desulfovibrionaceae</taxon>
        <taxon>Desulfovibrio</taxon>
    </lineage>
</organism>
<accession>A0A2Z6AV19</accession>
<evidence type="ECO:0000313" key="3">
    <source>
        <dbReference type="EMBL" id="BBD07060.1"/>
    </source>
</evidence>
<reference evidence="3 4" key="1">
    <citation type="journal article" date="2018" name="Sci. Adv.">
        <title>Multi-heme cytochromes provide a pathway for survival in energy-limited environments.</title>
        <authorList>
            <person name="Deng X."/>
            <person name="Dohmae N."/>
            <person name="Nealson K.H."/>
            <person name="Hashimoto K."/>
            <person name="Okamoto A."/>
        </authorList>
    </citation>
    <scope>NUCLEOTIDE SEQUENCE [LARGE SCALE GENOMIC DNA]</scope>
    <source>
        <strain evidence="3 4">IS5</strain>
    </source>
</reference>
<dbReference type="InterPro" id="IPR041255">
    <property type="entry name" value="LpxI_N"/>
</dbReference>
<dbReference type="InterPro" id="IPR010415">
    <property type="entry name" value="LpxI_C"/>
</dbReference>